<name>A0A1U7SKV9_ALLSI</name>
<proteinExistence type="predicted"/>
<dbReference type="STRING" id="38654.A0A1U7SKV9"/>
<comment type="subcellular location">
    <subcellularLocation>
        <location evidence="1">Membrane</location>
    </subcellularLocation>
</comment>
<dbReference type="RefSeq" id="XP_006033706.2">
    <property type="nucleotide sequence ID" value="XM_006033644.2"/>
</dbReference>
<dbReference type="AlphaFoldDB" id="A0A1U7SKV9"/>
<keyword evidence="3" id="KW-1185">Reference proteome</keyword>
<dbReference type="GO" id="GO:0072546">
    <property type="term" value="C:EMC complex"/>
    <property type="evidence" value="ECO:0007669"/>
    <property type="project" value="TreeGrafter"/>
</dbReference>
<accession>A0A1U7SKV9</accession>
<dbReference type="Proteomes" id="UP000189705">
    <property type="component" value="Unplaced"/>
</dbReference>
<protein>
    <submittedName>
        <fullName evidence="4">Membrane magnesium transporter 1</fullName>
    </submittedName>
</protein>
<dbReference type="GO" id="GO:0005769">
    <property type="term" value="C:early endosome"/>
    <property type="evidence" value="ECO:0007669"/>
    <property type="project" value="TreeGrafter"/>
</dbReference>
<dbReference type="GO" id="GO:0005794">
    <property type="term" value="C:Golgi apparatus"/>
    <property type="evidence" value="ECO:0007669"/>
    <property type="project" value="TreeGrafter"/>
</dbReference>
<dbReference type="KEGG" id="asn:102378160"/>
<dbReference type="eggNOG" id="KOG3918">
    <property type="taxonomic scope" value="Eukaryota"/>
</dbReference>
<organism evidence="3 4">
    <name type="scientific">Alligator sinensis</name>
    <name type="common">Chinese alligator</name>
    <dbReference type="NCBI Taxonomy" id="38654"/>
    <lineage>
        <taxon>Eukaryota</taxon>
        <taxon>Metazoa</taxon>
        <taxon>Chordata</taxon>
        <taxon>Craniata</taxon>
        <taxon>Vertebrata</taxon>
        <taxon>Euteleostomi</taxon>
        <taxon>Archelosauria</taxon>
        <taxon>Archosauria</taxon>
        <taxon>Crocodylia</taxon>
        <taxon>Alligatoridae</taxon>
        <taxon>Alligatorinae</taxon>
        <taxon>Alligator</taxon>
    </lineage>
</organism>
<dbReference type="InParanoid" id="A0A1U7SKV9"/>
<dbReference type="CTD" id="93380"/>
<dbReference type="GeneID" id="102378160"/>
<dbReference type="PANTHER" id="PTHR21181:SF7">
    <property type="entry name" value="ER MEMBRANE PROTEIN COMPLEX SUBUNIT 5"/>
    <property type="match status" value="1"/>
</dbReference>
<evidence type="ECO:0000313" key="4">
    <source>
        <dbReference type="RefSeq" id="XP_006033706.2"/>
    </source>
</evidence>
<evidence type="ECO:0000313" key="3">
    <source>
        <dbReference type="Proteomes" id="UP000189705"/>
    </source>
</evidence>
<reference evidence="4" key="1">
    <citation type="submission" date="2025-08" db="UniProtKB">
        <authorList>
            <consortium name="RefSeq"/>
        </authorList>
    </citation>
    <scope>IDENTIFICATION</scope>
</reference>
<dbReference type="GO" id="GO:0005886">
    <property type="term" value="C:plasma membrane"/>
    <property type="evidence" value="ECO:0007669"/>
    <property type="project" value="TreeGrafter"/>
</dbReference>
<dbReference type="PANTHER" id="PTHR21181">
    <property type="match status" value="1"/>
</dbReference>
<gene>
    <name evidence="4" type="primary">MMGT1</name>
</gene>
<evidence type="ECO:0000256" key="1">
    <source>
        <dbReference type="ARBA" id="ARBA00004370"/>
    </source>
</evidence>
<dbReference type="GO" id="GO:0022890">
    <property type="term" value="F:inorganic cation transmembrane transporter activity"/>
    <property type="evidence" value="ECO:0007669"/>
    <property type="project" value="TreeGrafter"/>
</dbReference>
<evidence type="ECO:0000256" key="2">
    <source>
        <dbReference type="ARBA" id="ARBA00023136"/>
    </source>
</evidence>
<keyword evidence="2" id="KW-0472">Membrane</keyword>
<sequence length="164" mass="18574">MLCEAEDVGTKLDAADMHELLFLGHNKESWSLCELAVTESSASKNVPDTLLTYQCLCFVDRSYMRLTEKEDETLPIDIVLQTLLAFAVTCYGIVHIAGEFRDMDATSELKNKTFDTLRNHPSFYVFNHRGRVLFQSPDTANSSNQDALSSSSSLKFRKLEPLRR</sequence>